<evidence type="ECO:0000313" key="2">
    <source>
        <dbReference type="Proteomes" id="UP000245362"/>
    </source>
</evidence>
<accession>A0A2U3BBB7</accession>
<name>A0A2U3BBB7_9VIBR</name>
<dbReference type="OrthoDB" id="5915128at2"/>
<dbReference type="Pfam" id="PF06097">
    <property type="entry name" value="DUF945"/>
    <property type="match status" value="1"/>
</dbReference>
<dbReference type="InterPro" id="IPR010352">
    <property type="entry name" value="DUF945"/>
</dbReference>
<dbReference type="PROSITE" id="PS51257">
    <property type="entry name" value="PROKAR_LIPOPROTEIN"/>
    <property type="match status" value="1"/>
</dbReference>
<dbReference type="RefSeq" id="WP_109319266.1">
    <property type="nucleotide sequence ID" value="NZ_QFWT01000003.1"/>
</dbReference>
<sequence length="414" mass="45383">MQQLKRIGAIGGTVALIACWPLAVGQIGQTLLSDGIAELQKQNNGYSAELVSYERGYLSSVAVTRYSVTDPETKHKLLSDGLPSEMTLKHTINHGVMNLTAETVPVGVPELPAVLHTTTQLNGNTTFELDMDTINRSYDDGSVVAITQPELSGKASVLGEVSFTLDIPLVQLKFANGDTLTLTELKGTGDGKREYGFWLGSHQFDLKKVALLAKGNGPVFQGEEFSYRIHSEKDKLTGKIDSNHILKGSRLVSGDGMVDKAQLDMTWGALDAKTMQVLSQLNHNDHVQRNAAIDEFLSKGLYFSVNNMQVSIGDGRFDSDLKLTLPEGIAHVSEDIGKVFSELKGNVNTFISHEMVKQYPYIKQGLDELIIMEMATETDKGIEIHADISQGSLEFENGQKVPLFPLLLPMFFHQ</sequence>
<protein>
    <submittedName>
        <fullName evidence="1">DUF945 domain-containing protein</fullName>
    </submittedName>
</protein>
<reference evidence="1 2" key="1">
    <citation type="submission" date="2018-05" db="EMBL/GenBank/DDBJ databases">
        <title>Vibrio limimaris sp. nov., isolated from marine sediment.</title>
        <authorList>
            <person name="Li C.-M."/>
        </authorList>
    </citation>
    <scope>NUCLEOTIDE SEQUENCE [LARGE SCALE GENOMIC DNA]</scope>
    <source>
        <strain evidence="1 2">E4404</strain>
    </source>
</reference>
<organism evidence="1 2">
    <name type="scientific">Vibrio albus</name>
    <dbReference type="NCBI Taxonomy" id="2200953"/>
    <lineage>
        <taxon>Bacteria</taxon>
        <taxon>Pseudomonadati</taxon>
        <taxon>Pseudomonadota</taxon>
        <taxon>Gammaproteobacteria</taxon>
        <taxon>Vibrionales</taxon>
        <taxon>Vibrionaceae</taxon>
        <taxon>Vibrio</taxon>
    </lineage>
</organism>
<dbReference type="AlphaFoldDB" id="A0A2U3BBB7"/>
<dbReference type="Proteomes" id="UP000245362">
    <property type="component" value="Unassembled WGS sequence"/>
</dbReference>
<dbReference type="EMBL" id="QFWT01000003">
    <property type="protein sequence ID" value="PWI34014.1"/>
    <property type="molecule type" value="Genomic_DNA"/>
</dbReference>
<gene>
    <name evidence="1" type="ORF">DI392_07385</name>
</gene>
<keyword evidence="2" id="KW-1185">Reference proteome</keyword>
<comment type="caution">
    <text evidence="1">The sequence shown here is derived from an EMBL/GenBank/DDBJ whole genome shotgun (WGS) entry which is preliminary data.</text>
</comment>
<evidence type="ECO:0000313" key="1">
    <source>
        <dbReference type="EMBL" id="PWI34014.1"/>
    </source>
</evidence>
<proteinExistence type="predicted"/>